<dbReference type="EMBL" id="CP023699">
    <property type="protein sequence ID" value="QEU92222.1"/>
    <property type="molecule type" value="Genomic_DNA"/>
</dbReference>
<name>A0A5J6GCP0_STRKN</name>
<reference evidence="2 3" key="1">
    <citation type="submission" date="2017-09" db="EMBL/GenBank/DDBJ databases">
        <authorList>
            <person name="Lee N."/>
            <person name="Cho B.-K."/>
        </authorList>
    </citation>
    <scope>NUCLEOTIDE SEQUENCE [LARGE SCALE GENOMIC DNA]</scope>
    <source>
        <strain evidence="2 3">ATCC 12853</strain>
    </source>
</reference>
<keyword evidence="1" id="KW-0732">Signal</keyword>
<gene>
    <name evidence="2" type="ORF">CP970_16085</name>
</gene>
<dbReference type="RefSeq" id="WP_055545557.1">
    <property type="nucleotide sequence ID" value="NZ_CP023699.1"/>
</dbReference>
<feature type="signal peptide" evidence="1">
    <location>
        <begin position="1"/>
        <end position="29"/>
    </location>
</feature>
<evidence type="ECO:0000313" key="3">
    <source>
        <dbReference type="Proteomes" id="UP000325529"/>
    </source>
</evidence>
<evidence type="ECO:0000256" key="1">
    <source>
        <dbReference type="SAM" id="SignalP"/>
    </source>
</evidence>
<dbReference type="OrthoDB" id="3872455at2"/>
<organism evidence="2 3">
    <name type="scientific">Streptomyces kanamyceticus</name>
    <dbReference type="NCBI Taxonomy" id="1967"/>
    <lineage>
        <taxon>Bacteria</taxon>
        <taxon>Bacillati</taxon>
        <taxon>Actinomycetota</taxon>
        <taxon>Actinomycetes</taxon>
        <taxon>Kitasatosporales</taxon>
        <taxon>Streptomycetaceae</taxon>
        <taxon>Streptomyces</taxon>
    </lineage>
</organism>
<dbReference type="KEGG" id="ska:CP970_16085"/>
<dbReference type="Proteomes" id="UP000325529">
    <property type="component" value="Chromosome"/>
</dbReference>
<keyword evidence="3" id="KW-1185">Reference proteome</keyword>
<feature type="chain" id="PRO_5039473209" description="ATP-binding protein" evidence="1">
    <location>
        <begin position="30"/>
        <end position="144"/>
    </location>
</feature>
<evidence type="ECO:0008006" key="4">
    <source>
        <dbReference type="Google" id="ProtNLM"/>
    </source>
</evidence>
<sequence length="144" mass="13584">MARNTASNSPRPGARALLRVGLTVTAAGAALGAGGAANASAVEPVSAAPAAGFSAPAGDADAGDPGQAVMEAVQRSTAGGLAPAKALRLNPLAGTSVDPLDNSLGTQIADFKPVSTAVATAPLAEGAALQDLPVVGPATGLLPG</sequence>
<dbReference type="AlphaFoldDB" id="A0A5J6GCP0"/>
<protein>
    <recommendedName>
        <fullName evidence="4">ATP-binding protein</fullName>
    </recommendedName>
</protein>
<evidence type="ECO:0000313" key="2">
    <source>
        <dbReference type="EMBL" id="QEU92222.1"/>
    </source>
</evidence>
<proteinExistence type="predicted"/>
<accession>A0A5J6GCP0</accession>